<gene>
    <name evidence="4" type="ORF">J7337_006297</name>
</gene>
<keyword evidence="5" id="KW-1185">Reference proteome</keyword>
<keyword evidence="1" id="KW-0175">Coiled coil</keyword>
<accession>A0A9P8IRZ0</accession>
<dbReference type="RefSeq" id="XP_044682452.1">
    <property type="nucleotide sequence ID" value="XM_044823961.1"/>
</dbReference>
<dbReference type="SUPFAM" id="SSF54556">
    <property type="entry name" value="Chitinase insertion domain"/>
    <property type="match status" value="1"/>
</dbReference>
<dbReference type="InterPro" id="IPR010730">
    <property type="entry name" value="HET"/>
</dbReference>
<dbReference type="Proteomes" id="UP000827133">
    <property type="component" value="Unassembled WGS sequence"/>
</dbReference>
<dbReference type="KEGG" id="fmu:J7337_006297"/>
<protein>
    <recommendedName>
        <fullName evidence="3">Heterokaryon incompatibility domain-containing protein</fullName>
    </recommendedName>
</protein>
<dbReference type="AlphaFoldDB" id="A0A9P8IRZ0"/>
<feature type="domain" description="Heterokaryon incompatibility" evidence="3">
    <location>
        <begin position="355"/>
        <end position="456"/>
    </location>
</feature>
<dbReference type="InterPro" id="IPR029070">
    <property type="entry name" value="Chitinase_insertion_sf"/>
</dbReference>
<comment type="caution">
    <text evidence="4">The sequence shown here is derived from an EMBL/GenBank/DDBJ whole genome shotgun (WGS) entry which is preliminary data.</text>
</comment>
<proteinExistence type="predicted"/>
<evidence type="ECO:0000259" key="3">
    <source>
        <dbReference type="Pfam" id="PF06985"/>
    </source>
</evidence>
<dbReference type="InterPro" id="IPR052895">
    <property type="entry name" value="HetReg/Transcr_Mod"/>
</dbReference>
<reference evidence="4" key="1">
    <citation type="journal article" date="2021" name="Mol. Plant Microbe Interact.">
        <title>Telomere to telomere genome assembly of Fusarium musae F31, causal agent of crown rot disease of banana.</title>
        <authorList>
            <person name="Degradi L."/>
            <person name="Tava V."/>
            <person name="Kunova A."/>
            <person name="Cortesi P."/>
            <person name="Saracchi M."/>
            <person name="Pasquali M."/>
        </authorList>
    </citation>
    <scope>NUCLEOTIDE SEQUENCE</scope>
    <source>
        <strain evidence="4">F31</strain>
    </source>
</reference>
<sequence length="726" mass="81860">MSDYDSFDRNMRVSVQRNREINDVRYCNLMLPRSGPDSPGPHSDVKGLMSWPRICGVLTDEEIAHTMETDSSWTSKPRGCRLRITFTDENSDNDSDDLLDEEDKRGDWESREVPGKNRKRADLTSVDPIVCLDANGVGTSYMLSLGLLIKTPSPSRVTQVVLEENTQRTLVQVPPVWTNDSFITLAKVFSIIAIALERIEFLGIHSEMGEALKKARLEIQEELLRSLEAEKNDTNKLQIAAPVLPFLPLDQLCGGSKPLSLDSLPGLVSRVVPYYAVAPRVKVHKGSCGCLLPGGLAEADKGAGISEDKTTPRRFYDALLGSEADLKDKIVARPVDEPVESYIALSYPWNSYNSQDLERIIGIVHEVLKCRYFWVDRWCIDQDSYEDKETEVPKMKDYYSSAEYTLILPGMTFPLGLAQLKTEGPKVRVYTPELVQQVKQTWETCEWRKRCWTLQEAIMSKHCHVDKKTLVAMAATIADPTEESVYQRAIVRCSSHGTIPEANACKRPLAVLLDKVRGREATLELDEYYSLFSMASDELPAVDYRIDIVQLVERILGTGALGANILLTSTRRDSVVNRSWVPSICAKRQYSMMGDGINAAHTHISDGVMVVAAFSVRMKSADDDSSDYFAEGTKIYMVYSYPADKPFDVDMDFTIRRRLKKASHYLFIQPVQWDFSVFTSGLILLATEEKKPGEHRVMDATIMDNMTQHTFLQNRHFGDGKPFRLV</sequence>
<dbReference type="GeneID" id="68314153"/>
<feature type="coiled-coil region" evidence="1">
    <location>
        <begin position="210"/>
        <end position="237"/>
    </location>
</feature>
<dbReference type="PANTHER" id="PTHR24148:SF64">
    <property type="entry name" value="HETEROKARYON INCOMPATIBILITY DOMAIN-CONTAINING PROTEIN"/>
    <property type="match status" value="1"/>
</dbReference>
<evidence type="ECO:0000313" key="4">
    <source>
        <dbReference type="EMBL" id="KAG9503452.1"/>
    </source>
</evidence>
<feature type="region of interest" description="Disordered" evidence="2">
    <location>
        <begin position="91"/>
        <end position="119"/>
    </location>
</feature>
<feature type="compositionally biased region" description="Acidic residues" evidence="2">
    <location>
        <begin position="91"/>
        <end position="101"/>
    </location>
</feature>
<dbReference type="PANTHER" id="PTHR24148">
    <property type="entry name" value="ANKYRIN REPEAT DOMAIN-CONTAINING PROTEIN 39 HOMOLOG-RELATED"/>
    <property type="match status" value="1"/>
</dbReference>
<name>A0A9P8IRZ0_9HYPO</name>
<dbReference type="Pfam" id="PF06985">
    <property type="entry name" value="HET"/>
    <property type="match status" value="1"/>
</dbReference>
<feature type="compositionally biased region" description="Basic and acidic residues" evidence="2">
    <location>
        <begin position="102"/>
        <end position="115"/>
    </location>
</feature>
<dbReference type="EMBL" id="JAHBCI010000004">
    <property type="protein sequence ID" value="KAG9503452.1"/>
    <property type="molecule type" value="Genomic_DNA"/>
</dbReference>
<evidence type="ECO:0000256" key="1">
    <source>
        <dbReference type="SAM" id="Coils"/>
    </source>
</evidence>
<evidence type="ECO:0000256" key="2">
    <source>
        <dbReference type="SAM" id="MobiDB-lite"/>
    </source>
</evidence>
<evidence type="ECO:0000313" key="5">
    <source>
        <dbReference type="Proteomes" id="UP000827133"/>
    </source>
</evidence>
<organism evidence="4 5">
    <name type="scientific">Fusarium musae</name>
    <dbReference type="NCBI Taxonomy" id="1042133"/>
    <lineage>
        <taxon>Eukaryota</taxon>
        <taxon>Fungi</taxon>
        <taxon>Dikarya</taxon>
        <taxon>Ascomycota</taxon>
        <taxon>Pezizomycotina</taxon>
        <taxon>Sordariomycetes</taxon>
        <taxon>Hypocreomycetidae</taxon>
        <taxon>Hypocreales</taxon>
        <taxon>Nectriaceae</taxon>
        <taxon>Fusarium</taxon>
    </lineage>
</organism>